<dbReference type="SUPFAM" id="SSF55315">
    <property type="entry name" value="L30e-like"/>
    <property type="match status" value="1"/>
</dbReference>
<dbReference type="GO" id="GO:0005840">
    <property type="term" value="C:ribosome"/>
    <property type="evidence" value="ECO:0007669"/>
    <property type="project" value="UniProtKB-KW"/>
</dbReference>
<organism evidence="2 3">
    <name type="scientific">Heliorestis acidaminivorans</name>
    <dbReference type="NCBI Taxonomy" id="553427"/>
    <lineage>
        <taxon>Bacteria</taxon>
        <taxon>Bacillati</taxon>
        <taxon>Bacillota</taxon>
        <taxon>Clostridia</taxon>
        <taxon>Eubacteriales</taxon>
        <taxon>Heliobacteriaceae</taxon>
        <taxon>Heliorestis</taxon>
    </lineage>
</organism>
<proteinExistence type="predicted"/>
<reference evidence="2 3" key="1">
    <citation type="submission" date="2019-10" db="EMBL/GenBank/DDBJ databases">
        <title>Whole-genome sequence of the extremophile Heliorestis acidaminivorans DSM 24790.</title>
        <authorList>
            <person name="Kyndt J.A."/>
            <person name="Meyer T.E."/>
        </authorList>
    </citation>
    <scope>NUCLEOTIDE SEQUENCE [LARGE SCALE GENOMIC DNA]</scope>
    <source>
        <strain evidence="2 3">DSM 24790</strain>
    </source>
</reference>
<dbReference type="Gene3D" id="3.30.1330.30">
    <property type="match status" value="1"/>
</dbReference>
<protein>
    <submittedName>
        <fullName evidence="2">50S ribosomal protein L7Ae-like protein</fullName>
    </submittedName>
</protein>
<name>A0A6I0EXS7_9FIRM</name>
<dbReference type="RefSeq" id="WP_151621513.1">
    <property type="nucleotide sequence ID" value="NZ_WBXO01000012.1"/>
</dbReference>
<dbReference type="InterPro" id="IPR029064">
    <property type="entry name" value="Ribosomal_eL30-like_sf"/>
</dbReference>
<dbReference type="EMBL" id="WBXO01000012">
    <property type="protein sequence ID" value="KAB2951422.1"/>
    <property type="molecule type" value="Genomic_DNA"/>
</dbReference>
<dbReference type="OrthoDB" id="2353623at2"/>
<evidence type="ECO:0000313" key="3">
    <source>
        <dbReference type="Proteomes" id="UP000468766"/>
    </source>
</evidence>
<sequence>MPLERLKTARQRTVGTKQTLKAVEKGQVEVVYVAQDADPHVIIPLMKKCEERAIPVIQIDTMDTLGVACGIKVGSASAAILKG</sequence>
<evidence type="ECO:0000313" key="2">
    <source>
        <dbReference type="EMBL" id="KAB2951422.1"/>
    </source>
</evidence>
<evidence type="ECO:0000259" key="1">
    <source>
        <dbReference type="Pfam" id="PF01248"/>
    </source>
</evidence>
<keyword evidence="3" id="KW-1185">Reference proteome</keyword>
<accession>A0A6I0EXS7</accession>
<feature type="domain" description="Ribosomal protein eL8/eL30/eS12/Gadd45" evidence="1">
    <location>
        <begin position="6"/>
        <end position="81"/>
    </location>
</feature>
<dbReference type="InterPro" id="IPR004038">
    <property type="entry name" value="Ribosomal_eL8/eL30/eS12/Gad45"/>
</dbReference>
<comment type="caution">
    <text evidence="2">The sequence shown here is derived from an EMBL/GenBank/DDBJ whole genome shotgun (WGS) entry which is preliminary data.</text>
</comment>
<gene>
    <name evidence="2" type="ORF">F9B85_12645</name>
</gene>
<dbReference type="Pfam" id="PF01248">
    <property type="entry name" value="Ribosomal_L7Ae"/>
    <property type="match status" value="1"/>
</dbReference>
<keyword evidence="2" id="KW-0689">Ribosomal protein</keyword>
<dbReference type="Proteomes" id="UP000468766">
    <property type="component" value="Unassembled WGS sequence"/>
</dbReference>
<dbReference type="AlphaFoldDB" id="A0A6I0EXS7"/>
<dbReference type="PRINTS" id="PR00884">
    <property type="entry name" value="RIBOSOMALHS6"/>
</dbReference>
<keyword evidence="2" id="KW-0687">Ribonucleoprotein</keyword>